<reference evidence="1 2" key="2">
    <citation type="submission" date="2009-02" db="EMBL/GenBank/DDBJ databases">
        <title>Draft genome sequence of Blautia hydrogenotrophica DSM 10507 (Ruminococcus hydrogenotrophicus DSM 10507).</title>
        <authorList>
            <person name="Sudarsanam P."/>
            <person name="Ley R."/>
            <person name="Guruge J."/>
            <person name="Turnbaugh P.J."/>
            <person name="Mahowald M."/>
            <person name="Liep D."/>
            <person name="Gordon J."/>
        </authorList>
    </citation>
    <scope>NUCLEOTIDE SEQUENCE [LARGE SCALE GENOMIC DNA]</scope>
    <source>
        <strain evidence="2">DSM 10507 / JCM 14656 / S5a33</strain>
    </source>
</reference>
<dbReference type="PATRIC" id="fig|476272.21.peg.2987"/>
<organism evidence="1 2">
    <name type="scientific">Blautia hydrogenotrophica (strain DSM 10507 / JCM 14656 / S5a33)</name>
    <name type="common">Ruminococcus hydrogenotrophicus</name>
    <dbReference type="NCBI Taxonomy" id="476272"/>
    <lineage>
        <taxon>Bacteria</taxon>
        <taxon>Bacillati</taxon>
        <taxon>Bacillota</taxon>
        <taxon>Clostridia</taxon>
        <taxon>Lachnospirales</taxon>
        <taxon>Lachnospiraceae</taxon>
        <taxon>Blautia</taxon>
    </lineage>
</organism>
<sequence>MKKYTHKLWKLQFDAGLYRHRLARHLKKALLLESVLKHQNLLTKSSSFHKLEKIRHETFCRILTVYYLENWL</sequence>
<evidence type="ECO:0000313" key="1">
    <source>
        <dbReference type="EMBL" id="EEG49441.1"/>
    </source>
</evidence>
<proteinExistence type="predicted"/>
<comment type="caution">
    <text evidence="1">The sequence shown here is derived from an EMBL/GenBank/DDBJ whole genome shotgun (WGS) entry which is preliminary data.</text>
</comment>
<dbReference type="Proteomes" id="UP000003100">
    <property type="component" value="Unassembled WGS sequence"/>
</dbReference>
<gene>
    <name evidence="1" type="ORF">RUMHYD_01636</name>
</gene>
<protein>
    <submittedName>
        <fullName evidence="1">Uncharacterized protein</fullName>
    </submittedName>
</protein>
<evidence type="ECO:0000313" key="2">
    <source>
        <dbReference type="Proteomes" id="UP000003100"/>
    </source>
</evidence>
<reference evidence="1 2" key="1">
    <citation type="submission" date="2009-01" db="EMBL/GenBank/DDBJ databases">
        <authorList>
            <person name="Fulton L."/>
            <person name="Clifton S."/>
            <person name="Fulton B."/>
            <person name="Xu J."/>
            <person name="Minx P."/>
            <person name="Pepin K.H."/>
            <person name="Johnson M."/>
            <person name="Bhonagiri V."/>
            <person name="Nash W.E."/>
            <person name="Mardis E.R."/>
            <person name="Wilson R.K."/>
        </authorList>
    </citation>
    <scope>NUCLEOTIDE SEQUENCE [LARGE SCALE GENOMIC DNA]</scope>
    <source>
        <strain evidence="2">DSM 10507 / JCM 14656 / S5a33</strain>
    </source>
</reference>
<name>C0CLB5_BLAHS</name>
<dbReference type="EMBL" id="ACBZ01000079">
    <property type="protein sequence ID" value="EEG49441.1"/>
    <property type="molecule type" value="Genomic_DNA"/>
</dbReference>
<keyword evidence="2" id="KW-1185">Reference proteome</keyword>
<dbReference type="AlphaFoldDB" id="C0CLB5"/>
<accession>C0CLB5</accession>
<dbReference type="HOGENOM" id="CLU_2714286_0_0_9"/>